<reference evidence="1 2" key="2">
    <citation type="submission" date="2013-02" db="EMBL/GenBank/DDBJ databases">
        <title>The Genome Sequence of Plasmodium falciparum NF135/5.C10.</title>
        <authorList>
            <consortium name="The Broad Institute Genome Sequencing Platform"/>
            <consortium name="The Broad Institute Genome Sequencing Center for Infectious Disease"/>
            <person name="Neafsey D."/>
            <person name="Cheeseman I."/>
            <person name="Volkman S."/>
            <person name="Adams J."/>
            <person name="Walker B."/>
            <person name="Young S.K."/>
            <person name="Zeng Q."/>
            <person name="Gargeya S."/>
            <person name="Fitzgerald M."/>
            <person name="Haas B."/>
            <person name="Abouelleil A."/>
            <person name="Alvarado L."/>
            <person name="Arachchi H.M."/>
            <person name="Berlin A.M."/>
            <person name="Chapman S.B."/>
            <person name="Dewar J."/>
            <person name="Goldberg J."/>
            <person name="Griggs A."/>
            <person name="Gujja S."/>
            <person name="Hansen M."/>
            <person name="Howarth C."/>
            <person name="Imamovic A."/>
            <person name="Larimer J."/>
            <person name="McCowan C."/>
            <person name="Murphy C."/>
            <person name="Neiman D."/>
            <person name="Pearson M."/>
            <person name="Priest M."/>
            <person name="Roberts A."/>
            <person name="Saif S."/>
            <person name="Shea T."/>
            <person name="Sisk P."/>
            <person name="Sykes S."/>
            <person name="Wortman J."/>
            <person name="Nusbaum C."/>
            <person name="Birren B."/>
        </authorList>
    </citation>
    <scope>NUCLEOTIDE SEQUENCE [LARGE SCALE GENOMIC DNA]</scope>
    <source>
        <strain evidence="1 2">NF135/5.C10</strain>
    </source>
</reference>
<evidence type="ECO:0000313" key="2">
    <source>
        <dbReference type="Proteomes" id="UP000019114"/>
    </source>
</evidence>
<dbReference type="EMBL" id="KI926064">
    <property type="protein sequence ID" value="ETW41108.1"/>
    <property type="molecule type" value="Genomic_DNA"/>
</dbReference>
<name>W4IBP8_PLAFA</name>
<dbReference type="Proteomes" id="UP000019114">
    <property type="component" value="Unassembled WGS sequence"/>
</dbReference>
<proteinExistence type="predicted"/>
<protein>
    <submittedName>
        <fullName evidence="1">Uncharacterized protein</fullName>
    </submittedName>
</protein>
<evidence type="ECO:0000313" key="1">
    <source>
        <dbReference type="EMBL" id="ETW41108.1"/>
    </source>
</evidence>
<gene>
    <name evidence="1" type="ORF">PFNF135_04742</name>
</gene>
<organism evidence="1 2">
    <name type="scientific">Plasmodium falciparum NF135/5.C10</name>
    <dbReference type="NCBI Taxonomy" id="1036726"/>
    <lineage>
        <taxon>Eukaryota</taxon>
        <taxon>Sar</taxon>
        <taxon>Alveolata</taxon>
        <taxon>Apicomplexa</taxon>
        <taxon>Aconoidasida</taxon>
        <taxon>Haemosporida</taxon>
        <taxon>Plasmodiidae</taxon>
        <taxon>Plasmodium</taxon>
        <taxon>Plasmodium (Laverania)</taxon>
    </lineage>
</organism>
<dbReference type="AlphaFoldDB" id="W4IBP8"/>
<reference evidence="1 2" key="1">
    <citation type="submission" date="2013-02" db="EMBL/GenBank/DDBJ databases">
        <title>The Genome Annotation of Plasmodium falciparum NF135/5.C10.</title>
        <authorList>
            <consortium name="The Broad Institute Genome Sequencing Platform"/>
            <consortium name="The Broad Institute Genome Sequencing Center for Infectious Disease"/>
            <person name="Neafsey D."/>
            <person name="Hoffman S."/>
            <person name="Volkman S."/>
            <person name="Rosenthal P."/>
            <person name="Walker B."/>
            <person name="Young S.K."/>
            <person name="Zeng Q."/>
            <person name="Gargeya S."/>
            <person name="Fitzgerald M."/>
            <person name="Haas B."/>
            <person name="Abouelleil A."/>
            <person name="Allen A.W."/>
            <person name="Alvarado L."/>
            <person name="Arachchi H.M."/>
            <person name="Berlin A.M."/>
            <person name="Chapman S.B."/>
            <person name="Gainer-Dewar J."/>
            <person name="Goldberg J."/>
            <person name="Griggs A."/>
            <person name="Gujja S."/>
            <person name="Hansen M."/>
            <person name="Howarth C."/>
            <person name="Imamovic A."/>
            <person name="Ireland A."/>
            <person name="Larimer J."/>
            <person name="McCowan C."/>
            <person name="Murphy C."/>
            <person name="Pearson M."/>
            <person name="Poon T.W."/>
            <person name="Priest M."/>
            <person name="Roberts A."/>
            <person name="Saif S."/>
            <person name="Shea T."/>
            <person name="Sisk P."/>
            <person name="Sykes S."/>
            <person name="Wortman J."/>
            <person name="Nusbaum C."/>
            <person name="Birren B."/>
        </authorList>
    </citation>
    <scope>NUCLEOTIDE SEQUENCE [LARGE SCALE GENOMIC DNA]</scope>
    <source>
        <strain evidence="1 2">NF135/5.C10</strain>
    </source>
</reference>
<sequence>MFEKKKKKVKNKNSIHLQCYRRLGIHRKKYFNFSNQLIYISLSGQIYTYPSYEGVLQADKYILDELLNIDQIYENLEWIKIKRFYYAMIIYDCYNDDVYQVAKKYRLKLKEIKTVYLRCIFNLSYNCRILKNFKNSLDIFCIILENLLAKMKTKNFPFI</sequence>
<accession>W4IBP8</accession>